<dbReference type="InterPro" id="IPR029058">
    <property type="entry name" value="AB_hydrolase_fold"/>
</dbReference>
<dbReference type="PATRIC" id="fig|518635.7.peg.487"/>
<dbReference type="Pfam" id="PF20434">
    <property type="entry name" value="BD-FAE"/>
    <property type="match status" value="1"/>
</dbReference>
<comment type="caution">
    <text evidence="3">The sequence shown here is derived from an EMBL/GenBank/DDBJ whole genome shotgun (WGS) entry which is preliminary data.</text>
</comment>
<reference evidence="3" key="1">
    <citation type="submission" date="2009-04" db="EMBL/GenBank/DDBJ databases">
        <authorList>
            <person name="Weinstock G."/>
            <person name="Sodergren E."/>
            <person name="Clifton S."/>
            <person name="Fulton L."/>
            <person name="Fulton B."/>
            <person name="Courtney L."/>
            <person name="Fronick C."/>
            <person name="Harrison M."/>
            <person name="Strong C."/>
            <person name="Farmer C."/>
            <person name="Delahaunty K."/>
            <person name="Markovic C."/>
            <person name="Hall O."/>
            <person name="Minx P."/>
            <person name="Tomlinson C."/>
            <person name="Mitreva M."/>
            <person name="Nelson J."/>
            <person name="Hou S."/>
            <person name="Wollam A."/>
            <person name="Pepin K.H."/>
            <person name="Johnson M."/>
            <person name="Bhonagiri V."/>
            <person name="Nash W.E."/>
            <person name="Warren W."/>
            <person name="Chinwalla A."/>
            <person name="Mardis E.R."/>
            <person name="Wilson R.K."/>
        </authorList>
    </citation>
    <scope>NUCLEOTIDE SEQUENCE [LARGE SCALE GENOMIC DNA]</scope>
    <source>
        <strain evidence="3">DSM 20098</strain>
    </source>
</reference>
<dbReference type="PANTHER" id="PTHR48081">
    <property type="entry name" value="AB HYDROLASE SUPERFAMILY PROTEIN C4A8.06C"/>
    <property type="match status" value="1"/>
</dbReference>
<dbReference type="SUPFAM" id="SSF53474">
    <property type="entry name" value="alpha/beta-Hydrolases"/>
    <property type="match status" value="1"/>
</dbReference>
<dbReference type="HOGENOM" id="CLU_012494_0_0_11"/>
<proteinExistence type="predicted"/>
<evidence type="ECO:0000256" key="1">
    <source>
        <dbReference type="ARBA" id="ARBA00022801"/>
    </source>
</evidence>
<dbReference type="InterPro" id="IPR050300">
    <property type="entry name" value="GDXG_lipolytic_enzyme"/>
</dbReference>
<accession>C4FDZ9</accession>
<organism evidence="3 4">
    <name type="scientific">Bifidobacterium angulatum DSM 20098 = JCM 7096</name>
    <dbReference type="NCBI Taxonomy" id="518635"/>
    <lineage>
        <taxon>Bacteria</taxon>
        <taxon>Bacillati</taxon>
        <taxon>Actinomycetota</taxon>
        <taxon>Actinomycetes</taxon>
        <taxon>Bifidobacteriales</taxon>
        <taxon>Bifidobacteriaceae</taxon>
        <taxon>Bifidobacterium</taxon>
    </lineage>
</organism>
<evidence type="ECO:0000313" key="4">
    <source>
        <dbReference type="Proteomes" id="UP000006408"/>
    </source>
</evidence>
<feature type="domain" description="BD-FAE-like" evidence="2">
    <location>
        <begin position="79"/>
        <end position="204"/>
    </location>
</feature>
<keyword evidence="1 3" id="KW-0378">Hydrolase</keyword>
<dbReference type="eggNOG" id="COG0657">
    <property type="taxonomic scope" value="Bacteria"/>
</dbReference>
<dbReference type="InterPro" id="IPR049492">
    <property type="entry name" value="BD-FAE-like_dom"/>
</dbReference>
<name>C4FDZ9_9BIFI</name>
<dbReference type="Gene3D" id="3.40.50.1820">
    <property type="entry name" value="alpha/beta hydrolase"/>
    <property type="match status" value="1"/>
</dbReference>
<dbReference type="GO" id="GO:0016787">
    <property type="term" value="F:hydrolase activity"/>
    <property type="evidence" value="ECO:0007669"/>
    <property type="project" value="UniProtKB-KW"/>
</dbReference>
<gene>
    <name evidence="3" type="ORF">BIFANG_02537</name>
</gene>
<sequence length="339" mass="38267">MTMSVEISAENRQEYQAWTPVEEDLEGLPKNIHDVILQMRVDCSTTDRNRMLYYDGADDDIDKFTNIPYIDDGTRAHQLDIYIPHDAIMLAVHNLPVYIDVHGGGFVYGYKELNRNFCIALARRGFAVVSISYRVYPQADFLGQLQDVNAAIGWLQNHADEYPIDPNRMGITGDSAGGCLSLYTLAIQSDPELLDQEKLGFEQTNLRFGALVSGKFNLSEYVDDTPIIDGNEPDLLRILAKPLFGRFIDAAECSKIYSLRNLTGKLPPLFLTTSSDDFIQYESLALADALARNHVDFELHDIRPAKGEALGHIFPVGLPWLEESEYVLDRLKTFTYEVM</sequence>
<evidence type="ECO:0000313" key="3">
    <source>
        <dbReference type="EMBL" id="EEP21180.1"/>
    </source>
</evidence>
<evidence type="ECO:0000259" key="2">
    <source>
        <dbReference type="Pfam" id="PF20434"/>
    </source>
</evidence>
<keyword evidence="4" id="KW-1185">Reference proteome</keyword>
<dbReference type="AlphaFoldDB" id="C4FDZ9"/>
<dbReference type="Proteomes" id="UP000006408">
    <property type="component" value="Unassembled WGS sequence"/>
</dbReference>
<dbReference type="EMBL" id="ABYS02000004">
    <property type="protein sequence ID" value="EEP21180.1"/>
    <property type="molecule type" value="Genomic_DNA"/>
</dbReference>
<protein>
    <submittedName>
        <fullName evidence="3">Hydrolase, alpha/beta domain protein</fullName>
    </submittedName>
</protein>